<dbReference type="SUPFAM" id="SSF55874">
    <property type="entry name" value="ATPase domain of HSP90 chaperone/DNA topoisomerase II/histidine kinase"/>
    <property type="match status" value="1"/>
</dbReference>
<evidence type="ECO:0000256" key="7">
    <source>
        <dbReference type="ARBA" id="ARBA00022840"/>
    </source>
</evidence>
<evidence type="ECO:0000313" key="14">
    <source>
        <dbReference type="Proteomes" id="UP000029590"/>
    </source>
</evidence>
<dbReference type="SMART" id="SM00387">
    <property type="entry name" value="HATPase_c"/>
    <property type="match status" value="1"/>
</dbReference>
<evidence type="ECO:0000256" key="8">
    <source>
        <dbReference type="ARBA" id="ARBA00023012"/>
    </source>
</evidence>
<feature type="transmembrane region" description="Helical" evidence="9">
    <location>
        <begin position="58"/>
        <end position="80"/>
    </location>
</feature>
<dbReference type="SUPFAM" id="SSF55785">
    <property type="entry name" value="PYP-like sensor domain (PAS domain)"/>
    <property type="match status" value="2"/>
</dbReference>
<dbReference type="InterPro" id="IPR035965">
    <property type="entry name" value="PAS-like_dom_sf"/>
</dbReference>
<keyword evidence="7" id="KW-0067">ATP-binding</keyword>
<dbReference type="Pfam" id="PF02518">
    <property type="entry name" value="HATPase_c"/>
    <property type="match status" value="1"/>
</dbReference>
<feature type="domain" description="PAS" evidence="11">
    <location>
        <begin position="117"/>
        <end position="169"/>
    </location>
</feature>
<dbReference type="InterPro" id="IPR004358">
    <property type="entry name" value="Sig_transdc_His_kin-like_C"/>
</dbReference>
<dbReference type="InterPro" id="IPR001610">
    <property type="entry name" value="PAC"/>
</dbReference>
<dbReference type="GO" id="GO:0005524">
    <property type="term" value="F:ATP binding"/>
    <property type="evidence" value="ECO:0007669"/>
    <property type="project" value="UniProtKB-KW"/>
</dbReference>
<comment type="catalytic activity">
    <reaction evidence="1">
        <text>ATP + protein L-histidine = ADP + protein N-phospho-L-histidine.</text>
        <dbReference type="EC" id="2.7.13.3"/>
    </reaction>
</comment>
<dbReference type="PRINTS" id="PR00344">
    <property type="entry name" value="BCTRLSENSOR"/>
</dbReference>
<dbReference type="GO" id="GO:0000155">
    <property type="term" value="F:phosphorelay sensor kinase activity"/>
    <property type="evidence" value="ECO:0007669"/>
    <property type="project" value="InterPro"/>
</dbReference>
<evidence type="ECO:0000256" key="5">
    <source>
        <dbReference type="ARBA" id="ARBA00022741"/>
    </source>
</evidence>
<accession>A0AAW3EVB9</accession>
<keyword evidence="8" id="KW-0902">Two-component regulatory system</keyword>
<dbReference type="NCBIfam" id="TIGR00229">
    <property type="entry name" value="sensory_box"/>
    <property type="match status" value="1"/>
</dbReference>
<feature type="domain" description="PAC" evidence="12">
    <location>
        <begin position="187"/>
        <end position="239"/>
    </location>
</feature>
<dbReference type="SMART" id="SM00086">
    <property type="entry name" value="PAC"/>
    <property type="match status" value="2"/>
</dbReference>
<dbReference type="EC" id="2.7.13.3" evidence="2"/>
<dbReference type="CDD" id="cd00130">
    <property type="entry name" value="PAS"/>
    <property type="match status" value="1"/>
</dbReference>
<dbReference type="PANTHER" id="PTHR43065:SF10">
    <property type="entry name" value="PEROXIDE STRESS-ACTIVATED HISTIDINE KINASE MAK3"/>
    <property type="match status" value="1"/>
</dbReference>
<dbReference type="GO" id="GO:0006355">
    <property type="term" value="P:regulation of DNA-templated transcription"/>
    <property type="evidence" value="ECO:0007669"/>
    <property type="project" value="InterPro"/>
</dbReference>
<dbReference type="AlphaFoldDB" id="A0AAW3EVB9"/>
<evidence type="ECO:0000259" key="11">
    <source>
        <dbReference type="PROSITE" id="PS50112"/>
    </source>
</evidence>
<dbReference type="SUPFAM" id="SSF47384">
    <property type="entry name" value="Homodimeric domain of signal transducing histidine kinase"/>
    <property type="match status" value="1"/>
</dbReference>
<organism evidence="13 14">
    <name type="scientific">Burkholderia gladioli</name>
    <name type="common">Pseudomonas marginata</name>
    <name type="synonym">Phytomonas marginata</name>
    <dbReference type="NCBI Taxonomy" id="28095"/>
    <lineage>
        <taxon>Bacteria</taxon>
        <taxon>Pseudomonadati</taxon>
        <taxon>Pseudomonadota</taxon>
        <taxon>Betaproteobacteria</taxon>
        <taxon>Burkholderiales</taxon>
        <taxon>Burkholderiaceae</taxon>
        <taxon>Burkholderia</taxon>
    </lineage>
</organism>
<dbReference type="EMBL" id="JPGG01000018">
    <property type="protein sequence ID" value="KGC10565.1"/>
    <property type="molecule type" value="Genomic_DNA"/>
</dbReference>
<evidence type="ECO:0000256" key="6">
    <source>
        <dbReference type="ARBA" id="ARBA00022777"/>
    </source>
</evidence>
<keyword evidence="9" id="KW-0472">Membrane</keyword>
<evidence type="ECO:0000256" key="2">
    <source>
        <dbReference type="ARBA" id="ARBA00012438"/>
    </source>
</evidence>
<comment type="caution">
    <text evidence="13">The sequence shown here is derived from an EMBL/GenBank/DDBJ whole genome shotgun (WGS) entry which is preliminary data.</text>
</comment>
<evidence type="ECO:0000313" key="13">
    <source>
        <dbReference type="EMBL" id="KGC10565.1"/>
    </source>
</evidence>
<dbReference type="RefSeq" id="WP_230676311.1">
    <property type="nucleotide sequence ID" value="NZ_KN150849.1"/>
</dbReference>
<dbReference type="SMART" id="SM00091">
    <property type="entry name" value="PAS"/>
    <property type="match status" value="1"/>
</dbReference>
<dbReference type="Gene3D" id="3.30.450.20">
    <property type="entry name" value="PAS domain"/>
    <property type="match status" value="2"/>
</dbReference>
<dbReference type="Pfam" id="PF00512">
    <property type="entry name" value="HisKA"/>
    <property type="match status" value="1"/>
</dbReference>
<dbReference type="InterPro" id="IPR003661">
    <property type="entry name" value="HisK_dim/P_dom"/>
</dbReference>
<feature type="transmembrane region" description="Helical" evidence="9">
    <location>
        <begin position="16"/>
        <end position="46"/>
    </location>
</feature>
<keyword evidence="9" id="KW-1133">Transmembrane helix</keyword>
<name>A0AAW3EVB9_BURGA</name>
<feature type="domain" description="Histidine kinase" evidence="10">
    <location>
        <begin position="418"/>
        <end position="634"/>
    </location>
</feature>
<dbReference type="InterPro" id="IPR013767">
    <property type="entry name" value="PAS_fold"/>
</dbReference>
<dbReference type="Pfam" id="PF00989">
    <property type="entry name" value="PAS"/>
    <property type="match status" value="1"/>
</dbReference>
<dbReference type="InterPro" id="IPR000700">
    <property type="entry name" value="PAS-assoc_C"/>
</dbReference>
<dbReference type="InterPro" id="IPR000014">
    <property type="entry name" value="PAS"/>
</dbReference>
<dbReference type="PROSITE" id="PS50112">
    <property type="entry name" value="PAS"/>
    <property type="match status" value="1"/>
</dbReference>
<protein>
    <recommendedName>
        <fullName evidence="2">histidine kinase</fullName>
        <ecNumber evidence="2">2.7.13.3</ecNumber>
    </recommendedName>
</protein>
<dbReference type="SMART" id="SM00388">
    <property type="entry name" value="HisKA"/>
    <property type="match status" value="1"/>
</dbReference>
<dbReference type="Proteomes" id="UP000029590">
    <property type="component" value="Unassembled WGS sequence"/>
</dbReference>
<dbReference type="InterPro" id="IPR036890">
    <property type="entry name" value="HATPase_C_sf"/>
</dbReference>
<evidence type="ECO:0000259" key="12">
    <source>
        <dbReference type="PROSITE" id="PS50113"/>
    </source>
</evidence>
<keyword evidence="3" id="KW-0597">Phosphoprotein</keyword>
<feature type="transmembrane region" description="Helical" evidence="9">
    <location>
        <begin position="86"/>
        <end position="109"/>
    </location>
</feature>
<keyword evidence="5" id="KW-0547">Nucleotide-binding</keyword>
<keyword evidence="4" id="KW-0808">Transferase</keyword>
<dbReference type="Gene3D" id="3.30.565.10">
    <property type="entry name" value="Histidine kinase-like ATPase, C-terminal domain"/>
    <property type="match status" value="1"/>
</dbReference>
<keyword evidence="9" id="KW-0812">Transmembrane</keyword>
<evidence type="ECO:0000259" key="10">
    <source>
        <dbReference type="PROSITE" id="PS50109"/>
    </source>
</evidence>
<dbReference type="PANTHER" id="PTHR43065">
    <property type="entry name" value="SENSOR HISTIDINE KINASE"/>
    <property type="match status" value="1"/>
</dbReference>
<feature type="domain" description="PAC" evidence="12">
    <location>
        <begin position="347"/>
        <end position="398"/>
    </location>
</feature>
<dbReference type="CDD" id="cd00082">
    <property type="entry name" value="HisKA"/>
    <property type="match status" value="1"/>
</dbReference>
<keyword evidence="6" id="KW-0418">Kinase</keyword>
<evidence type="ECO:0000256" key="4">
    <source>
        <dbReference type="ARBA" id="ARBA00022679"/>
    </source>
</evidence>
<dbReference type="InterPro" id="IPR003594">
    <property type="entry name" value="HATPase_dom"/>
</dbReference>
<evidence type="ECO:0000256" key="3">
    <source>
        <dbReference type="ARBA" id="ARBA00022553"/>
    </source>
</evidence>
<dbReference type="InterPro" id="IPR036097">
    <property type="entry name" value="HisK_dim/P_sf"/>
</dbReference>
<evidence type="ECO:0000256" key="1">
    <source>
        <dbReference type="ARBA" id="ARBA00000085"/>
    </source>
</evidence>
<dbReference type="InterPro" id="IPR005467">
    <property type="entry name" value="His_kinase_dom"/>
</dbReference>
<reference evidence="13 14" key="1">
    <citation type="submission" date="2014-04" db="EMBL/GenBank/DDBJ databases">
        <authorList>
            <person name="Bishop-Lilly K.A."/>
            <person name="Broomall S.M."/>
            <person name="Chain P.S."/>
            <person name="Chertkov O."/>
            <person name="Coyne S.R."/>
            <person name="Daligault H.E."/>
            <person name="Davenport K.W."/>
            <person name="Erkkila T."/>
            <person name="Frey K.G."/>
            <person name="Gibbons H.S."/>
            <person name="Gu W."/>
            <person name="Jaissle J."/>
            <person name="Johnson S.L."/>
            <person name="Koroleva G.I."/>
            <person name="Ladner J.T."/>
            <person name="Lo C.-C."/>
            <person name="Minogue T.D."/>
            <person name="Munk C."/>
            <person name="Palacios G.F."/>
            <person name="Redden C.L."/>
            <person name="Rosenzweig C.N."/>
            <person name="Scholz M.B."/>
            <person name="Teshima H."/>
            <person name="Xu Y."/>
        </authorList>
    </citation>
    <scope>NUCLEOTIDE SEQUENCE [LARGE SCALE GENOMIC DNA]</scope>
    <source>
        <strain evidence="14">gladioli</strain>
    </source>
</reference>
<gene>
    <name evidence="13" type="ORF">DM48_6816</name>
</gene>
<dbReference type="PROSITE" id="PS50109">
    <property type="entry name" value="HIS_KIN"/>
    <property type="match status" value="1"/>
</dbReference>
<evidence type="ECO:0000256" key="9">
    <source>
        <dbReference type="SAM" id="Phobius"/>
    </source>
</evidence>
<sequence length="641" mass="69654">MNDEQAVIGTPMRRTLMIAIALTALICAFDTWGPLAGTAAVLYPAVILMMAPFGRRHVLAAGAITAALTLLSFVFLQFVLLHRDAATASAGVPLGLSLVLIVSVTALSLRDRFIRTTLREQARILELTHDTVIIRDPHDVILYWNDGAQQLYGWTREEAVGRVCSDLLHCAFPSAEVRSTLDTRGQWSGEIVRTRRDGSRIVLASRWLARRDPGGRAIGVIESSADLTELRRADLERRASERRYRTIFDLAGFAAWESDWSASLRVVREQAPVDAPLDTWLMAHPDVVERAIAGAVVRNGNQAAVDLFETGSVERLVGSNPCRAHPPEGRGGFARILATLAGGAAMAESETRLITPSGRIADVVLRVSLLPEGDQGSHVLLMAFDVTERNEARARIEAASAELAHAARVSMLGQLSASIAHEVNQPLTAIINYARSGQRWLDRPEPDFEEIRHCLDKITASGTRAAEVIGRVRSLARKAPPQATLLDLTELADDAIELVGRELRHADITLRRDWSGELPKVCADRVQVQQVLVNLMMNSIQAMRDPGSSKRELRIGAAQQPDGMVQLRVQDTGPGFPDHASHVFEPFFTTKADGMGMGLSICRSIIEAQGGRISAANNPHGPGAEVMFTLPAACAEPLASV</sequence>
<proteinExistence type="predicted"/>
<dbReference type="PROSITE" id="PS50113">
    <property type="entry name" value="PAC"/>
    <property type="match status" value="2"/>
</dbReference>
<dbReference type="Gene3D" id="1.10.287.130">
    <property type="match status" value="1"/>
</dbReference>